<evidence type="ECO:0000313" key="1">
    <source>
        <dbReference type="EMBL" id="AYF80893.1"/>
    </source>
</evidence>
<organism evidence="1 2">
    <name type="scientific">Bacillus thuringiensis</name>
    <dbReference type="NCBI Taxonomy" id="1428"/>
    <lineage>
        <taxon>Bacteria</taxon>
        <taxon>Bacillati</taxon>
        <taxon>Bacillota</taxon>
        <taxon>Bacilli</taxon>
        <taxon>Bacillales</taxon>
        <taxon>Bacillaceae</taxon>
        <taxon>Bacillus</taxon>
        <taxon>Bacillus cereus group</taxon>
    </lineage>
</organism>
<dbReference type="Gene3D" id="3.30.470.20">
    <property type="entry name" value="ATP-grasp fold, B domain"/>
    <property type="match status" value="1"/>
</dbReference>
<dbReference type="EMBL" id="CP032608">
    <property type="protein sequence ID" value="AYF80893.1"/>
    <property type="molecule type" value="Genomic_DNA"/>
</dbReference>
<gene>
    <name evidence="1" type="ORF">D7J84_06485</name>
</gene>
<reference evidence="1 2" key="1">
    <citation type="submission" date="2018-09" db="EMBL/GenBank/DDBJ databases">
        <title>Complete genome of Bacillus thuringiensis strain QZL38.</title>
        <authorList>
            <person name="Song F."/>
        </authorList>
    </citation>
    <scope>NUCLEOTIDE SEQUENCE [LARGE SCALE GENOMIC DNA]</scope>
    <source>
        <strain evidence="1 2">QZL38</strain>
    </source>
</reference>
<dbReference type="Pfam" id="PF18604">
    <property type="entry name" value="PreAtp-grasp"/>
    <property type="match status" value="1"/>
</dbReference>
<dbReference type="InterPro" id="IPR011761">
    <property type="entry name" value="ATP-grasp"/>
</dbReference>
<evidence type="ECO:0000313" key="2">
    <source>
        <dbReference type="Proteomes" id="UP000269847"/>
    </source>
</evidence>
<dbReference type="InterPro" id="IPR040754">
    <property type="entry name" value="PreAtp-grasp"/>
</dbReference>
<dbReference type="AlphaFoldDB" id="A0A9W3V9V2"/>
<accession>A0A9W3V9V2</accession>
<dbReference type="GO" id="GO:0046872">
    <property type="term" value="F:metal ion binding"/>
    <property type="evidence" value="ECO:0007669"/>
    <property type="project" value="InterPro"/>
</dbReference>
<dbReference type="RefSeq" id="WP_000404416.1">
    <property type="nucleotide sequence ID" value="NZ_CP014282.1"/>
</dbReference>
<proteinExistence type="predicted"/>
<dbReference type="SUPFAM" id="SSF56059">
    <property type="entry name" value="Glutathione synthetase ATP-binding domain-like"/>
    <property type="match status" value="1"/>
</dbReference>
<sequence length="465" mass="52441">MEILMKKDNNLEHQKKASRKIIIGNVDGESLVGETKNHTPYMLASASIVANRLSWFVEEGDILLLPYSISREFQEYMCKLLRINPDKISILSPPDSEEEKTKLLTFDILTDERLYEKVRGLAGSNDSIGILPYYFDRAVAQFAQHMNTNVYPHTVEFLLQGGSEVLNSKVEFRRIAASHNIPVAEGMNCYSKNELQKAILALITKTGSVIVKQDVNAGGDGNIVLTKNIDKKESKGAFETIYYDPNIPIEETVSYLWSKLIGFRNTALVIEVYYETVGVYYSELAVSRQNLRPLLLNFGDMRMEPVWNGFEIPTSNMDPYTLAEFISSSTALANVARERGYEGNINIDGLLTDDGKLMISEINGRNGGCSHIHYLAQKLYGENYAKDYKILTRNKIKAGKSLAKLLDLLQQDNLLVTKEYQEGVIILTEDFARTETIEYMVVGKGDINAKKIEDKALHLFESLNK</sequence>
<dbReference type="GO" id="GO:0005524">
    <property type="term" value="F:ATP binding"/>
    <property type="evidence" value="ECO:0007669"/>
    <property type="project" value="UniProtKB-UniRule"/>
</dbReference>
<dbReference type="PROSITE" id="PS50975">
    <property type="entry name" value="ATP_GRASP"/>
    <property type="match status" value="1"/>
</dbReference>
<dbReference type="Proteomes" id="UP000269847">
    <property type="component" value="Chromosome"/>
</dbReference>
<name>A0A9W3V9V2_BACTU</name>
<protein>
    <submittedName>
        <fullName evidence="1">Uncharacterized protein</fullName>
    </submittedName>
</protein>